<organism evidence="1 2">
    <name type="scientific">Desulfocucumis palustris</name>
    <dbReference type="NCBI Taxonomy" id="1898651"/>
    <lineage>
        <taxon>Bacteria</taxon>
        <taxon>Bacillati</taxon>
        <taxon>Bacillota</taxon>
        <taxon>Clostridia</taxon>
        <taxon>Eubacteriales</taxon>
        <taxon>Desulfocucumaceae</taxon>
        <taxon>Desulfocucumis</taxon>
    </lineage>
</organism>
<protein>
    <submittedName>
        <fullName evidence="1">Uncharacterized protein</fullName>
    </submittedName>
</protein>
<gene>
    <name evidence="1" type="ORF">DCCM_4603</name>
</gene>
<dbReference type="EMBL" id="BFAV01000172">
    <property type="protein sequence ID" value="GBF35474.1"/>
    <property type="molecule type" value="Genomic_DNA"/>
</dbReference>
<name>A0A2L2XHL2_9FIRM</name>
<accession>A0A2L2XHL2</accession>
<proteinExistence type="predicted"/>
<evidence type="ECO:0000313" key="2">
    <source>
        <dbReference type="Proteomes" id="UP000239549"/>
    </source>
</evidence>
<dbReference type="AlphaFoldDB" id="A0A2L2XHL2"/>
<sequence>MGQRTANSQIAAALCRGAILIYFSGEAIEYITANSGFNNYI</sequence>
<dbReference type="Proteomes" id="UP000239549">
    <property type="component" value="Unassembled WGS sequence"/>
</dbReference>
<keyword evidence="2" id="KW-1185">Reference proteome</keyword>
<evidence type="ECO:0000313" key="1">
    <source>
        <dbReference type="EMBL" id="GBF35474.1"/>
    </source>
</evidence>
<reference evidence="2" key="1">
    <citation type="submission" date="2018-02" db="EMBL/GenBank/DDBJ databases">
        <title>Genome sequence of Desulfocucumis palustris strain NAW-5.</title>
        <authorList>
            <person name="Watanabe M."/>
            <person name="Kojima H."/>
            <person name="Fukui M."/>
        </authorList>
    </citation>
    <scope>NUCLEOTIDE SEQUENCE [LARGE SCALE GENOMIC DNA]</scope>
    <source>
        <strain evidence="2">NAW-5</strain>
    </source>
</reference>
<comment type="caution">
    <text evidence="1">The sequence shown here is derived from an EMBL/GenBank/DDBJ whole genome shotgun (WGS) entry which is preliminary data.</text>
</comment>